<feature type="chain" id="PRO_5022006751" evidence="3">
    <location>
        <begin position="30"/>
        <end position="326"/>
    </location>
</feature>
<dbReference type="Gene3D" id="3.40.630.10">
    <property type="entry name" value="Zn peptidases"/>
    <property type="match status" value="1"/>
</dbReference>
<dbReference type="EMBL" id="CP036275">
    <property type="protein sequence ID" value="QDU39304.1"/>
    <property type="molecule type" value="Genomic_DNA"/>
</dbReference>
<evidence type="ECO:0000313" key="6">
    <source>
        <dbReference type="Proteomes" id="UP000320496"/>
    </source>
</evidence>
<keyword evidence="2" id="KW-0012">Acyltransferase</keyword>
<dbReference type="GO" id="GO:0016603">
    <property type="term" value="F:glutaminyl-peptide cyclotransferase activity"/>
    <property type="evidence" value="ECO:0007669"/>
    <property type="project" value="TreeGrafter"/>
</dbReference>
<organism evidence="5 6">
    <name type="scientific">Maioricimonas rarisocia</name>
    <dbReference type="NCBI Taxonomy" id="2528026"/>
    <lineage>
        <taxon>Bacteria</taxon>
        <taxon>Pseudomonadati</taxon>
        <taxon>Planctomycetota</taxon>
        <taxon>Planctomycetia</taxon>
        <taxon>Planctomycetales</taxon>
        <taxon>Planctomycetaceae</taxon>
        <taxon>Maioricimonas</taxon>
    </lineage>
</organism>
<sequence precursor="true">MYCTPATRVFPVLLTAVMISLGCGGAAPAPVVASGPWDNFRGNQAFEYLEQVCAIGPRISGTEGMRQQQELLQSHFEGLGAQVRYQGFDVAHPETGMPVRLQNMIVSWHPEAKQRVLLCCHYDTRPWPDRELLPHNRRKPFIGANDGGSGVALLMELGHHMASLKPRYGVDFVFFDAEELIYNSRRDKYFLGSEHFAQQYRDNPPPYRYEYGVLLDMVADRDFKVYYERNSLKYARSVTQSVWAAARAVGVREFVARPKHEVRDDHLPLNQIARIPTCDVIDFDYPYWHKRNDLPAACSPQTLEKVGRVMVYWLEHLPVSAGSRSR</sequence>
<dbReference type="KEGG" id="mri:Mal4_36430"/>
<dbReference type="InterPro" id="IPR007484">
    <property type="entry name" value="Peptidase_M28"/>
</dbReference>
<keyword evidence="1" id="KW-0808">Transferase</keyword>
<evidence type="ECO:0000259" key="4">
    <source>
        <dbReference type="Pfam" id="PF04389"/>
    </source>
</evidence>
<dbReference type="SUPFAM" id="SSF53187">
    <property type="entry name" value="Zn-dependent exopeptidases"/>
    <property type="match status" value="1"/>
</dbReference>
<dbReference type="PANTHER" id="PTHR12283:SF6">
    <property type="entry name" value="GLUTAMINYL-PEPTIDE CYCLOTRANSFERASE-RELATED"/>
    <property type="match status" value="1"/>
</dbReference>
<dbReference type="RefSeq" id="WP_231746562.1">
    <property type="nucleotide sequence ID" value="NZ_CP036275.1"/>
</dbReference>
<keyword evidence="6" id="KW-1185">Reference proteome</keyword>
<evidence type="ECO:0000256" key="3">
    <source>
        <dbReference type="SAM" id="SignalP"/>
    </source>
</evidence>
<protein>
    <submittedName>
        <fullName evidence="5">Peptidase family M28</fullName>
    </submittedName>
</protein>
<evidence type="ECO:0000256" key="1">
    <source>
        <dbReference type="ARBA" id="ARBA00022679"/>
    </source>
</evidence>
<gene>
    <name evidence="5" type="ORF">Mal4_36430</name>
</gene>
<accession>A0A517Z9Z2</accession>
<feature type="domain" description="Peptidase M28" evidence="4">
    <location>
        <begin position="103"/>
        <end position="313"/>
    </location>
</feature>
<evidence type="ECO:0000313" key="5">
    <source>
        <dbReference type="EMBL" id="QDU39304.1"/>
    </source>
</evidence>
<reference evidence="5 6" key="1">
    <citation type="submission" date="2019-02" db="EMBL/GenBank/DDBJ databases">
        <title>Deep-cultivation of Planctomycetes and their phenomic and genomic characterization uncovers novel biology.</title>
        <authorList>
            <person name="Wiegand S."/>
            <person name="Jogler M."/>
            <person name="Boedeker C."/>
            <person name="Pinto D."/>
            <person name="Vollmers J."/>
            <person name="Rivas-Marin E."/>
            <person name="Kohn T."/>
            <person name="Peeters S.H."/>
            <person name="Heuer A."/>
            <person name="Rast P."/>
            <person name="Oberbeckmann S."/>
            <person name="Bunk B."/>
            <person name="Jeske O."/>
            <person name="Meyerdierks A."/>
            <person name="Storesund J.E."/>
            <person name="Kallscheuer N."/>
            <person name="Luecker S."/>
            <person name="Lage O.M."/>
            <person name="Pohl T."/>
            <person name="Merkel B.J."/>
            <person name="Hornburger P."/>
            <person name="Mueller R.-W."/>
            <person name="Bruemmer F."/>
            <person name="Labrenz M."/>
            <person name="Spormann A.M."/>
            <person name="Op den Camp H."/>
            <person name="Overmann J."/>
            <person name="Amann R."/>
            <person name="Jetten M.S.M."/>
            <person name="Mascher T."/>
            <person name="Medema M.H."/>
            <person name="Devos D.P."/>
            <person name="Kaster A.-K."/>
            <person name="Ovreas L."/>
            <person name="Rohde M."/>
            <person name="Galperin M.Y."/>
            <person name="Jogler C."/>
        </authorList>
    </citation>
    <scope>NUCLEOTIDE SEQUENCE [LARGE SCALE GENOMIC DNA]</scope>
    <source>
        <strain evidence="5 6">Mal4</strain>
    </source>
</reference>
<feature type="signal peptide" evidence="3">
    <location>
        <begin position="1"/>
        <end position="29"/>
    </location>
</feature>
<dbReference type="InterPro" id="IPR040234">
    <property type="entry name" value="QC/QCL"/>
</dbReference>
<evidence type="ECO:0000256" key="2">
    <source>
        <dbReference type="ARBA" id="ARBA00023315"/>
    </source>
</evidence>
<dbReference type="AlphaFoldDB" id="A0A517Z9Z2"/>
<proteinExistence type="predicted"/>
<keyword evidence="3" id="KW-0732">Signal</keyword>
<name>A0A517Z9Z2_9PLAN</name>
<dbReference type="Proteomes" id="UP000320496">
    <property type="component" value="Chromosome"/>
</dbReference>
<dbReference type="PANTHER" id="PTHR12283">
    <property type="entry name" value="GLUTAMINYL-PEPTIDE CYCLOTRANSFERASE"/>
    <property type="match status" value="1"/>
</dbReference>
<dbReference type="GO" id="GO:0008270">
    <property type="term" value="F:zinc ion binding"/>
    <property type="evidence" value="ECO:0007669"/>
    <property type="project" value="TreeGrafter"/>
</dbReference>
<dbReference type="Pfam" id="PF04389">
    <property type="entry name" value="Peptidase_M28"/>
    <property type="match status" value="1"/>
</dbReference>